<feature type="transmembrane region" description="Helical" evidence="3">
    <location>
        <begin position="12"/>
        <end position="32"/>
    </location>
</feature>
<dbReference type="Pfam" id="PF07679">
    <property type="entry name" value="I-set"/>
    <property type="match status" value="1"/>
</dbReference>
<dbReference type="Gene3D" id="2.60.40.10">
    <property type="entry name" value="Immunoglobulins"/>
    <property type="match status" value="2"/>
</dbReference>
<evidence type="ECO:0000256" key="3">
    <source>
        <dbReference type="SAM" id="Phobius"/>
    </source>
</evidence>
<dbReference type="InterPro" id="IPR013098">
    <property type="entry name" value="Ig_I-set"/>
</dbReference>
<accession>A0A9Q1AUU7</accession>
<dbReference type="GO" id="GO:0019815">
    <property type="term" value="C:B cell receptor complex"/>
    <property type="evidence" value="ECO:0007669"/>
    <property type="project" value="TreeGrafter"/>
</dbReference>
<keyword evidence="3" id="KW-0472">Membrane</keyword>
<sequence length="354" mass="39341">MNLLPDKACLLPRLIFVVMFLGSTASLLISVIQEPSLINVTEGSTLNMECRDKRNFSGLWSIEWYKNKCLKEGKIQPSSQIVINKNELEKTSYFILKRAAIQDAGIYICCATDEAHKHVCSNGTHVVISEVTDLMVNQTPGDIEKEEGANITLECQFMPIGNLSYMYVRWYKNRTLLSKRAAEYTIKEDLEEGFTSLTLWKAAESDSETYTCEVGRADRNLNGSRREFRVAISEPENKSNPTKKGGTEHREKPTAGAGFETGIAAGAAVGVLLFLLLIAVFMWKQKKRGTPAAPPETESVANEAPRKHPPLAGQASDVTYADLHFHRRAQPESEVVYAEVRLGPKQRAGKNGQT</sequence>
<protein>
    <recommendedName>
        <fullName evidence="4">Ig-like domain-containing protein</fullName>
    </recommendedName>
</protein>
<keyword evidence="3" id="KW-1133">Transmembrane helix</keyword>
<evidence type="ECO:0000256" key="1">
    <source>
        <dbReference type="ARBA" id="ARBA00023319"/>
    </source>
</evidence>
<dbReference type="AlphaFoldDB" id="A0A9Q1AUU7"/>
<dbReference type="InterPro" id="IPR007110">
    <property type="entry name" value="Ig-like_dom"/>
</dbReference>
<keyword evidence="1" id="KW-0393">Immunoglobulin domain</keyword>
<dbReference type="GO" id="GO:0050853">
    <property type="term" value="P:B cell receptor signaling pathway"/>
    <property type="evidence" value="ECO:0007669"/>
    <property type="project" value="TreeGrafter"/>
</dbReference>
<evidence type="ECO:0000313" key="6">
    <source>
        <dbReference type="Proteomes" id="UP001142489"/>
    </source>
</evidence>
<feature type="region of interest" description="Disordered" evidence="2">
    <location>
        <begin position="289"/>
        <end position="316"/>
    </location>
</feature>
<evidence type="ECO:0000313" key="5">
    <source>
        <dbReference type="EMBL" id="KAJ7312133.1"/>
    </source>
</evidence>
<dbReference type="OrthoDB" id="6353782at2759"/>
<evidence type="ECO:0000259" key="4">
    <source>
        <dbReference type="PROSITE" id="PS50835"/>
    </source>
</evidence>
<dbReference type="PANTHER" id="PTHR14334">
    <property type="entry name" value="B-CELL ANTIGEN RECEPTOR COMPLEX-ASSOCIATED PROTEIN"/>
    <property type="match status" value="1"/>
</dbReference>
<dbReference type="InterPro" id="IPR013106">
    <property type="entry name" value="Ig_V-set"/>
</dbReference>
<keyword evidence="6" id="KW-1185">Reference proteome</keyword>
<gene>
    <name evidence="5" type="ORF">JRQ81_006476</name>
</gene>
<keyword evidence="3" id="KW-0812">Transmembrane</keyword>
<name>A0A9Q1AUU7_9SAUR</name>
<dbReference type="InterPro" id="IPR036179">
    <property type="entry name" value="Ig-like_dom_sf"/>
</dbReference>
<dbReference type="Pfam" id="PF07686">
    <property type="entry name" value="V-set"/>
    <property type="match status" value="1"/>
</dbReference>
<dbReference type="SUPFAM" id="SSF48726">
    <property type="entry name" value="Immunoglobulin"/>
    <property type="match status" value="2"/>
</dbReference>
<dbReference type="InterPro" id="IPR003599">
    <property type="entry name" value="Ig_sub"/>
</dbReference>
<organism evidence="5 6">
    <name type="scientific">Phrynocephalus forsythii</name>
    <dbReference type="NCBI Taxonomy" id="171643"/>
    <lineage>
        <taxon>Eukaryota</taxon>
        <taxon>Metazoa</taxon>
        <taxon>Chordata</taxon>
        <taxon>Craniata</taxon>
        <taxon>Vertebrata</taxon>
        <taxon>Euteleostomi</taxon>
        <taxon>Lepidosauria</taxon>
        <taxon>Squamata</taxon>
        <taxon>Bifurcata</taxon>
        <taxon>Unidentata</taxon>
        <taxon>Episquamata</taxon>
        <taxon>Toxicofera</taxon>
        <taxon>Iguania</taxon>
        <taxon>Acrodonta</taxon>
        <taxon>Agamidae</taxon>
        <taxon>Agaminae</taxon>
        <taxon>Phrynocephalus</taxon>
    </lineage>
</organism>
<dbReference type="EMBL" id="JAPFRF010000013">
    <property type="protein sequence ID" value="KAJ7312133.1"/>
    <property type="molecule type" value="Genomic_DNA"/>
</dbReference>
<dbReference type="Proteomes" id="UP001142489">
    <property type="component" value="Unassembled WGS sequence"/>
</dbReference>
<dbReference type="PROSITE" id="PS50835">
    <property type="entry name" value="IG_LIKE"/>
    <property type="match status" value="2"/>
</dbReference>
<dbReference type="GO" id="GO:0030183">
    <property type="term" value="P:B cell differentiation"/>
    <property type="evidence" value="ECO:0007669"/>
    <property type="project" value="TreeGrafter"/>
</dbReference>
<feature type="transmembrane region" description="Helical" evidence="3">
    <location>
        <begin position="262"/>
        <end position="283"/>
    </location>
</feature>
<feature type="region of interest" description="Disordered" evidence="2">
    <location>
        <begin position="228"/>
        <end position="255"/>
    </location>
</feature>
<feature type="domain" description="Ig-like" evidence="4">
    <location>
        <begin position="12"/>
        <end position="120"/>
    </location>
</feature>
<dbReference type="InterPro" id="IPR013783">
    <property type="entry name" value="Ig-like_fold"/>
</dbReference>
<reference evidence="5" key="1">
    <citation type="journal article" date="2023" name="DNA Res.">
        <title>Chromosome-level genome assembly of Phrynocephalus forsythii using third-generation DNA sequencing and Hi-C analysis.</title>
        <authorList>
            <person name="Qi Y."/>
            <person name="Zhao W."/>
            <person name="Zhao Y."/>
            <person name="Niu C."/>
            <person name="Cao S."/>
            <person name="Zhang Y."/>
        </authorList>
    </citation>
    <scope>NUCLEOTIDE SEQUENCE</scope>
    <source>
        <tissue evidence="5">Muscle</tissue>
    </source>
</reference>
<proteinExistence type="predicted"/>
<evidence type="ECO:0000256" key="2">
    <source>
        <dbReference type="SAM" id="MobiDB-lite"/>
    </source>
</evidence>
<dbReference type="GO" id="GO:0009897">
    <property type="term" value="C:external side of plasma membrane"/>
    <property type="evidence" value="ECO:0007669"/>
    <property type="project" value="TreeGrafter"/>
</dbReference>
<dbReference type="SMART" id="SM00409">
    <property type="entry name" value="IG"/>
    <property type="match status" value="2"/>
</dbReference>
<feature type="domain" description="Ig-like" evidence="4">
    <location>
        <begin position="129"/>
        <end position="222"/>
    </location>
</feature>
<comment type="caution">
    <text evidence="5">The sequence shown here is derived from an EMBL/GenBank/DDBJ whole genome shotgun (WGS) entry which is preliminary data.</text>
</comment>